<evidence type="ECO:0000313" key="4">
    <source>
        <dbReference type="EMBL" id="KAG7548434.1"/>
    </source>
</evidence>
<dbReference type="InterPro" id="IPR055411">
    <property type="entry name" value="LRR_FXL15/At3g58940/PEG3-like"/>
</dbReference>
<evidence type="ECO:0000259" key="1">
    <source>
        <dbReference type="Pfam" id="PF00646"/>
    </source>
</evidence>
<proteinExistence type="predicted"/>
<feature type="domain" description="FBD" evidence="2">
    <location>
        <begin position="340"/>
        <end position="372"/>
    </location>
</feature>
<dbReference type="Pfam" id="PF00646">
    <property type="entry name" value="F-box"/>
    <property type="match status" value="1"/>
</dbReference>
<dbReference type="EMBL" id="JAEFBJ010000012">
    <property type="protein sequence ID" value="KAG7548434.1"/>
    <property type="molecule type" value="Genomic_DNA"/>
</dbReference>
<keyword evidence="5" id="KW-1185">Reference proteome</keyword>
<dbReference type="InterPro" id="IPR050232">
    <property type="entry name" value="FBL13/AtMIF1-like"/>
</dbReference>
<comment type="caution">
    <text evidence="4">The sequence shown here is derived from an EMBL/GenBank/DDBJ whole genome shotgun (WGS) entry which is preliminary data.</text>
</comment>
<feature type="domain" description="F-box" evidence="1">
    <location>
        <begin position="4"/>
        <end position="43"/>
    </location>
</feature>
<sequence>MDKISGLHDDLLIKILSFLPTEVAVSTCVLSKRWEFLWMWLPNLEFVSTCVPRPGLRDFIDRKLPIHRAPVIERLRLHLNWLSHTKPKDINRWVEIGISRHVRELEIDYYDSENENLFPSSLFTCKSLVTLKLKWVALIDVPSMVYLPSLKTLELETMSVVDGKSLQQLLSNCPVLEDLSVNFSYNGNLREFTIIIPSLKSLSLFLLCNYNLNRYEIDTPSLKYLKLVYWNHREHYSLIKNMPKLKEAYVNVGYSNLKTLNSAIRSVTYVNRLTICSVDVYGDGFVFSQLEHLNLCVCKTYSWNLLGQLLKDSSKLRVLNISLVKDHIFDKRYGMVSWNQPSHVPECLLSSLQIFNWSGYLGSPEERDIAVY</sequence>
<evidence type="ECO:0000259" key="3">
    <source>
        <dbReference type="Pfam" id="PF24758"/>
    </source>
</evidence>
<reference evidence="4 5" key="1">
    <citation type="submission" date="2020-12" db="EMBL/GenBank/DDBJ databases">
        <title>Concerted genomic and epigenomic changes stabilize Arabidopsis allopolyploids.</title>
        <authorList>
            <person name="Chen Z."/>
        </authorList>
    </citation>
    <scope>NUCLEOTIDE SEQUENCE [LARGE SCALE GENOMIC DNA]</scope>
    <source>
        <strain evidence="4">As9502</strain>
        <tissue evidence="4">Leaf</tissue>
    </source>
</reference>
<dbReference type="InterPro" id="IPR053781">
    <property type="entry name" value="F-box_AtFBL13-like"/>
</dbReference>
<feature type="domain" description="F-box/LRR-repeat protein 15/At3g58940/PEG3-like LRR" evidence="3">
    <location>
        <begin position="91"/>
        <end position="266"/>
    </location>
</feature>
<protein>
    <submittedName>
        <fullName evidence="4">Leucine-rich repeat 2</fullName>
    </submittedName>
</protein>
<dbReference type="Pfam" id="PF24758">
    <property type="entry name" value="LRR_At5g56370"/>
    <property type="match status" value="1"/>
</dbReference>
<name>A0A8T1YR14_ARASU</name>
<dbReference type="CDD" id="cd22160">
    <property type="entry name" value="F-box_AtFBL13-like"/>
    <property type="match status" value="1"/>
</dbReference>
<dbReference type="Pfam" id="PF08387">
    <property type="entry name" value="FBD"/>
    <property type="match status" value="1"/>
</dbReference>
<accession>A0A8T1YR14</accession>
<dbReference type="OrthoDB" id="1083020at2759"/>
<dbReference type="AlphaFoldDB" id="A0A8T1YR14"/>
<dbReference type="PANTHER" id="PTHR31900:SF28">
    <property type="entry name" value="FBD DOMAIN-CONTAINING PROTEIN"/>
    <property type="match status" value="1"/>
</dbReference>
<evidence type="ECO:0000313" key="5">
    <source>
        <dbReference type="Proteomes" id="UP000694251"/>
    </source>
</evidence>
<dbReference type="InterPro" id="IPR006566">
    <property type="entry name" value="FBD"/>
</dbReference>
<dbReference type="PANTHER" id="PTHR31900">
    <property type="entry name" value="F-BOX/RNI SUPERFAMILY PROTEIN-RELATED"/>
    <property type="match status" value="1"/>
</dbReference>
<dbReference type="InterPro" id="IPR001810">
    <property type="entry name" value="F-box_dom"/>
</dbReference>
<dbReference type="Proteomes" id="UP000694251">
    <property type="component" value="Chromosome 12"/>
</dbReference>
<evidence type="ECO:0000259" key="2">
    <source>
        <dbReference type="Pfam" id="PF08387"/>
    </source>
</evidence>
<feature type="non-terminal residue" evidence="4">
    <location>
        <position position="1"/>
    </location>
</feature>
<gene>
    <name evidence="4" type="ORF">ISN44_As12g036240</name>
</gene>
<organism evidence="4 5">
    <name type="scientific">Arabidopsis suecica</name>
    <name type="common">Swedish thale-cress</name>
    <name type="synonym">Cardaminopsis suecica</name>
    <dbReference type="NCBI Taxonomy" id="45249"/>
    <lineage>
        <taxon>Eukaryota</taxon>
        <taxon>Viridiplantae</taxon>
        <taxon>Streptophyta</taxon>
        <taxon>Embryophyta</taxon>
        <taxon>Tracheophyta</taxon>
        <taxon>Spermatophyta</taxon>
        <taxon>Magnoliopsida</taxon>
        <taxon>eudicotyledons</taxon>
        <taxon>Gunneridae</taxon>
        <taxon>Pentapetalae</taxon>
        <taxon>rosids</taxon>
        <taxon>malvids</taxon>
        <taxon>Brassicales</taxon>
        <taxon>Brassicaceae</taxon>
        <taxon>Camelineae</taxon>
        <taxon>Arabidopsis</taxon>
    </lineage>
</organism>